<dbReference type="GO" id="GO:0032259">
    <property type="term" value="P:methylation"/>
    <property type="evidence" value="ECO:0007669"/>
    <property type="project" value="UniProtKB-KW"/>
</dbReference>
<dbReference type="PANTHER" id="PTHR43648">
    <property type="entry name" value="ELECTRON TRANSFER FLAVOPROTEIN BETA SUBUNIT LYSINE METHYLTRANSFERASE"/>
    <property type="match status" value="1"/>
</dbReference>
<keyword evidence="2 3" id="KW-0808">Transferase</keyword>
<proteinExistence type="predicted"/>
<dbReference type="Gene3D" id="3.40.50.150">
    <property type="entry name" value="Vaccinia Virus protein VP39"/>
    <property type="match status" value="1"/>
</dbReference>
<dbReference type="AlphaFoldDB" id="A0A1G8WVD9"/>
<evidence type="ECO:0000256" key="2">
    <source>
        <dbReference type="ARBA" id="ARBA00022679"/>
    </source>
</evidence>
<dbReference type="OrthoDB" id="1888493at2"/>
<dbReference type="InterPro" id="IPR029063">
    <property type="entry name" value="SAM-dependent_MTases_sf"/>
</dbReference>
<dbReference type="GO" id="GO:0005840">
    <property type="term" value="C:ribosome"/>
    <property type="evidence" value="ECO:0007669"/>
    <property type="project" value="UniProtKB-KW"/>
</dbReference>
<gene>
    <name evidence="3" type="ORF">SAMN05216243_0988</name>
</gene>
<keyword evidence="4" id="KW-1185">Reference proteome</keyword>
<evidence type="ECO:0000313" key="3">
    <source>
        <dbReference type="EMBL" id="SDJ81550.1"/>
    </source>
</evidence>
<dbReference type="PANTHER" id="PTHR43648:SF1">
    <property type="entry name" value="ELECTRON TRANSFER FLAVOPROTEIN BETA SUBUNIT LYSINE METHYLTRANSFERASE"/>
    <property type="match status" value="1"/>
</dbReference>
<keyword evidence="3" id="KW-0687">Ribonucleoprotein</keyword>
<keyword evidence="3" id="KW-0689">Ribosomal protein</keyword>
<dbReference type="EMBL" id="FNFL01000001">
    <property type="protein sequence ID" value="SDJ81550.1"/>
    <property type="molecule type" value="Genomic_DNA"/>
</dbReference>
<dbReference type="CDD" id="cd02440">
    <property type="entry name" value="AdoMet_MTases"/>
    <property type="match status" value="1"/>
</dbReference>
<dbReference type="SUPFAM" id="SSF53335">
    <property type="entry name" value="S-adenosyl-L-methionine-dependent methyltransferases"/>
    <property type="match status" value="1"/>
</dbReference>
<dbReference type="GO" id="GO:0008276">
    <property type="term" value="F:protein methyltransferase activity"/>
    <property type="evidence" value="ECO:0007669"/>
    <property type="project" value="TreeGrafter"/>
</dbReference>
<evidence type="ECO:0000256" key="1">
    <source>
        <dbReference type="ARBA" id="ARBA00022603"/>
    </source>
</evidence>
<dbReference type="RefSeq" id="WP_093211581.1">
    <property type="nucleotide sequence ID" value="NZ_FNFL01000001.1"/>
</dbReference>
<evidence type="ECO:0000313" key="4">
    <source>
        <dbReference type="Proteomes" id="UP000198694"/>
    </source>
</evidence>
<name>A0A1G8WVD9_9BACI</name>
<sequence>MLYEYVVKVPRGRVDEAIEKLNTFGIYNLYYEPPIEIIQVENGYDFQEIEQETVELKIYAEEKELSGLPHTFFPLIEKALQIPQIEIAFRELDDQQWSHSFEDIDLGNGWVLCYSGDDSKYPDKQVMKFEPQAAFGTGLHETTQDCLRILLDKRLEGKSVLDLGTGSGVLTVAAGLRGADKLHAIDYEPVEREIRLNAELNQLSQQLDIDQADLLLGDYRIRQDYDLVIMNIGADETVEILDRHQLAYKTNDFLVSGIVEWNAGRVTEAFQKQGFIIKDKRQSKEWITINFGKEQA</sequence>
<dbReference type="STRING" id="407036.SAMN05216243_0988"/>
<accession>A0A1G8WVD9</accession>
<protein>
    <submittedName>
        <fullName evidence="3">Ribosomal protein L11 methyltransferase</fullName>
    </submittedName>
</protein>
<dbReference type="Proteomes" id="UP000198694">
    <property type="component" value="Unassembled WGS sequence"/>
</dbReference>
<reference evidence="3 4" key="1">
    <citation type="submission" date="2016-10" db="EMBL/GenBank/DDBJ databases">
        <authorList>
            <person name="de Groot N.N."/>
        </authorList>
    </citation>
    <scope>NUCLEOTIDE SEQUENCE [LARGE SCALE GENOMIC DNA]</scope>
    <source>
        <strain evidence="3 4">CGMCC 1.6502</strain>
    </source>
</reference>
<organism evidence="3 4">
    <name type="scientific">Sediminibacillus albus</name>
    <dbReference type="NCBI Taxonomy" id="407036"/>
    <lineage>
        <taxon>Bacteria</taxon>
        <taxon>Bacillati</taxon>
        <taxon>Bacillota</taxon>
        <taxon>Bacilli</taxon>
        <taxon>Bacillales</taxon>
        <taxon>Bacillaceae</taxon>
        <taxon>Sediminibacillus</taxon>
    </lineage>
</organism>
<dbReference type="Pfam" id="PF06325">
    <property type="entry name" value="PrmA"/>
    <property type="match status" value="1"/>
</dbReference>
<dbReference type="InterPro" id="IPR050078">
    <property type="entry name" value="Ribosomal_L11_MeTrfase_PrmA"/>
</dbReference>
<keyword evidence="1 3" id="KW-0489">Methyltransferase</keyword>